<reference evidence="6" key="1">
    <citation type="submission" date="2019-03" db="EMBL/GenBank/DDBJ databases">
        <title>Improved annotation for the trematode Fasciola hepatica.</title>
        <authorList>
            <person name="Choi Y.-J."/>
            <person name="Martin J."/>
            <person name="Mitreva M."/>
        </authorList>
    </citation>
    <scope>NUCLEOTIDE SEQUENCE [LARGE SCALE GENOMIC DNA]</scope>
</reference>
<dbReference type="GO" id="GO:0000447">
    <property type="term" value="P:endonucleolytic cleavage in ITS1 to separate SSU-rRNA from 5.8S rRNA and LSU-rRNA from tricistronic rRNA transcript (SSU-rRNA, 5.8S rRNA, LSU-rRNA)"/>
    <property type="evidence" value="ECO:0007669"/>
    <property type="project" value="TreeGrafter"/>
</dbReference>
<evidence type="ECO:0000256" key="1">
    <source>
        <dbReference type="ARBA" id="ARBA00004604"/>
    </source>
</evidence>
<keyword evidence="5" id="KW-0539">Nucleus</keyword>
<protein>
    <recommendedName>
        <fullName evidence="3">Activator of basal transcription 1</fullName>
    </recommendedName>
</protein>
<dbReference type="CDD" id="cd12263">
    <property type="entry name" value="RRM_ABT1_like"/>
    <property type="match status" value="1"/>
</dbReference>
<dbReference type="Gene3D" id="3.30.70.330">
    <property type="match status" value="1"/>
</dbReference>
<dbReference type="AlphaFoldDB" id="A0A4E0R6N0"/>
<evidence type="ECO:0000256" key="4">
    <source>
        <dbReference type="ARBA" id="ARBA00022884"/>
    </source>
</evidence>
<evidence type="ECO:0000256" key="2">
    <source>
        <dbReference type="ARBA" id="ARBA00005819"/>
    </source>
</evidence>
<dbReference type="SUPFAM" id="SSF54928">
    <property type="entry name" value="RNA-binding domain, RBD"/>
    <property type="match status" value="1"/>
</dbReference>
<dbReference type="InterPro" id="IPR039119">
    <property type="entry name" value="ABT1/Esf2"/>
</dbReference>
<dbReference type="GO" id="GO:0003723">
    <property type="term" value="F:RNA binding"/>
    <property type="evidence" value="ECO:0007669"/>
    <property type="project" value="UniProtKB-KW"/>
</dbReference>
<dbReference type="PANTHER" id="PTHR12311:SF7">
    <property type="entry name" value="ACTIVATOR OF BASAL TRANSCRIPTION 1"/>
    <property type="match status" value="1"/>
</dbReference>
<evidence type="ECO:0000313" key="6">
    <source>
        <dbReference type="EMBL" id="THD22436.1"/>
    </source>
</evidence>
<dbReference type="GO" id="GO:0034462">
    <property type="term" value="P:small-subunit processome assembly"/>
    <property type="evidence" value="ECO:0007669"/>
    <property type="project" value="TreeGrafter"/>
</dbReference>
<evidence type="ECO:0000256" key="3">
    <source>
        <dbReference type="ARBA" id="ARBA00020737"/>
    </source>
</evidence>
<comment type="caution">
    <text evidence="6">The sequence shown here is derived from an EMBL/GenBank/DDBJ whole genome shotgun (WGS) entry which is preliminary data.</text>
</comment>
<dbReference type="GO" id="GO:0000472">
    <property type="term" value="P:endonucleolytic cleavage to generate mature 5'-end of SSU-rRNA from (SSU-rRNA, 5.8S rRNA, LSU-rRNA)"/>
    <property type="evidence" value="ECO:0007669"/>
    <property type="project" value="TreeGrafter"/>
</dbReference>
<evidence type="ECO:0000313" key="7">
    <source>
        <dbReference type="Proteomes" id="UP000230066"/>
    </source>
</evidence>
<comment type="subcellular location">
    <subcellularLocation>
        <location evidence="1">Nucleus</location>
        <location evidence="1">Nucleolus</location>
    </subcellularLocation>
</comment>
<gene>
    <name evidence="6" type="ORF">D915_006863</name>
</gene>
<keyword evidence="4" id="KW-0694">RNA-binding</keyword>
<dbReference type="GO" id="GO:0005730">
    <property type="term" value="C:nucleolus"/>
    <property type="evidence" value="ECO:0007669"/>
    <property type="project" value="UniProtKB-SubCell"/>
</dbReference>
<keyword evidence="7" id="KW-1185">Reference proteome</keyword>
<dbReference type="Proteomes" id="UP000230066">
    <property type="component" value="Unassembled WGS sequence"/>
</dbReference>
<dbReference type="InterPro" id="IPR034353">
    <property type="entry name" value="ABT1/ESF2_RRM"/>
</dbReference>
<organism evidence="6 7">
    <name type="scientific">Fasciola hepatica</name>
    <name type="common">Liver fluke</name>
    <dbReference type="NCBI Taxonomy" id="6192"/>
    <lineage>
        <taxon>Eukaryota</taxon>
        <taxon>Metazoa</taxon>
        <taxon>Spiralia</taxon>
        <taxon>Lophotrochozoa</taxon>
        <taxon>Platyhelminthes</taxon>
        <taxon>Trematoda</taxon>
        <taxon>Digenea</taxon>
        <taxon>Plagiorchiida</taxon>
        <taxon>Echinostomata</taxon>
        <taxon>Echinostomatoidea</taxon>
        <taxon>Fasciolidae</taxon>
        <taxon>Fasciola</taxon>
    </lineage>
</organism>
<dbReference type="PANTHER" id="PTHR12311">
    <property type="entry name" value="ACTIVATOR OF BASAL TRANSCRIPTION 1"/>
    <property type="match status" value="1"/>
</dbReference>
<name>A0A4E0R6N0_FASHE</name>
<proteinExistence type="inferred from homology"/>
<accession>A0A4E0R6N0</accession>
<dbReference type="InterPro" id="IPR035979">
    <property type="entry name" value="RBD_domain_sf"/>
</dbReference>
<dbReference type="EMBL" id="JXXN02002764">
    <property type="protein sequence ID" value="THD22436.1"/>
    <property type="molecule type" value="Genomic_DNA"/>
</dbReference>
<comment type="similarity">
    <text evidence="2">Belongs to the ESF2/ABP1 family.</text>
</comment>
<sequence>MPHEQGSVGPDVSAVSNEPGVIYLSSIPAGMNVCIVSDIMRQFGEIGRVYLVPKTNKKGKFRQYEEGWVEFLKKKVAKKVAQKLNCCEVPGSKRNPWYGELWNIRFLPDTSWNDLFASEREEQEQRRSAHDRDVILAKRHARQFTAALEATKLEKKMELIKGKRFNKRKPMQLNKKQKPTEGEILERMARSHRTPPEGSQLSAITNKAFMSSLFSGGV</sequence>
<dbReference type="InterPro" id="IPR012677">
    <property type="entry name" value="Nucleotide-bd_a/b_plait_sf"/>
</dbReference>
<dbReference type="GO" id="GO:0000480">
    <property type="term" value="P:endonucleolytic cleavage in 5'-ETS of tricistronic rRNA transcript (SSU-rRNA, 5.8S rRNA, LSU-rRNA)"/>
    <property type="evidence" value="ECO:0007669"/>
    <property type="project" value="TreeGrafter"/>
</dbReference>
<evidence type="ECO:0000256" key="5">
    <source>
        <dbReference type="ARBA" id="ARBA00023242"/>
    </source>
</evidence>